<evidence type="ECO:0000313" key="2">
    <source>
        <dbReference type="EMBL" id="MCR1899116.1"/>
    </source>
</evidence>
<dbReference type="PANTHER" id="PTHR47738">
    <property type="entry name" value="PTS SYSTEM FRUCTOSE-LIKE EIIA COMPONENT-RELATED"/>
    <property type="match status" value="1"/>
</dbReference>
<dbReference type="InterPro" id="IPR051541">
    <property type="entry name" value="PTS_SugarTrans_NitroReg"/>
</dbReference>
<keyword evidence="2" id="KW-0813">Transport</keyword>
<gene>
    <name evidence="2" type="ORF">NSA47_08985</name>
</gene>
<dbReference type="PANTHER" id="PTHR47738:SF3">
    <property type="entry name" value="PHOSPHOTRANSFERASE SYSTEM MANNITOL_FRUCTOSE-SPECIFIC IIA DOMAIN CONTAINING PROTEIN"/>
    <property type="match status" value="1"/>
</dbReference>
<accession>A0AAE3KZT1</accession>
<evidence type="ECO:0000313" key="3">
    <source>
        <dbReference type="Proteomes" id="UP001205748"/>
    </source>
</evidence>
<proteinExistence type="predicted"/>
<dbReference type="Pfam" id="PF00359">
    <property type="entry name" value="PTS_EIIA_2"/>
    <property type="match status" value="1"/>
</dbReference>
<feature type="domain" description="PTS EIIA type-2" evidence="1">
    <location>
        <begin position="5"/>
        <end position="152"/>
    </location>
</feature>
<dbReference type="InterPro" id="IPR002178">
    <property type="entry name" value="PTS_EIIA_type-2_dom"/>
</dbReference>
<dbReference type="SUPFAM" id="SSF55804">
    <property type="entry name" value="Phoshotransferase/anion transport protein"/>
    <property type="match status" value="1"/>
</dbReference>
<comment type="caution">
    <text evidence="2">The sequence shown here is derived from an EMBL/GenBank/DDBJ whole genome shotgun (WGS) entry which is preliminary data.</text>
</comment>
<protein>
    <submittedName>
        <fullName evidence="2">PTS sugar transporter subunit IIA</fullName>
    </submittedName>
</protein>
<dbReference type="Gene3D" id="3.40.930.10">
    <property type="entry name" value="Mannitol-specific EII, Chain A"/>
    <property type="match status" value="1"/>
</dbReference>
<dbReference type="PROSITE" id="PS51094">
    <property type="entry name" value="PTS_EIIA_TYPE_2"/>
    <property type="match status" value="1"/>
</dbReference>
<organism evidence="2 3">
    <name type="scientific">Irregularibacter muris</name>
    <dbReference type="NCBI Taxonomy" id="1796619"/>
    <lineage>
        <taxon>Bacteria</taxon>
        <taxon>Bacillati</taxon>
        <taxon>Bacillota</taxon>
        <taxon>Clostridia</taxon>
        <taxon>Eubacteriales</taxon>
        <taxon>Eubacteriaceae</taxon>
        <taxon>Irregularibacter</taxon>
    </lineage>
</organism>
<dbReference type="EMBL" id="JANKAS010000007">
    <property type="protein sequence ID" value="MCR1899116.1"/>
    <property type="molecule type" value="Genomic_DNA"/>
</dbReference>
<reference evidence="2" key="1">
    <citation type="submission" date="2022-07" db="EMBL/GenBank/DDBJ databases">
        <title>Enhanced cultured diversity of the mouse gut microbiota enables custom-made synthetic communities.</title>
        <authorList>
            <person name="Afrizal A."/>
        </authorList>
    </citation>
    <scope>NUCLEOTIDE SEQUENCE</scope>
    <source>
        <strain evidence="2">DSM 28593</strain>
    </source>
</reference>
<name>A0AAE3KZT1_9FIRM</name>
<dbReference type="AlphaFoldDB" id="A0AAE3KZT1"/>
<dbReference type="Proteomes" id="UP001205748">
    <property type="component" value="Unassembled WGS sequence"/>
</dbReference>
<keyword evidence="3" id="KW-1185">Reference proteome</keyword>
<dbReference type="CDD" id="cd00211">
    <property type="entry name" value="PTS_IIA_fru"/>
    <property type="match status" value="1"/>
</dbReference>
<evidence type="ECO:0000259" key="1">
    <source>
        <dbReference type="PROSITE" id="PS51094"/>
    </source>
</evidence>
<dbReference type="InterPro" id="IPR016152">
    <property type="entry name" value="PTrfase/Anion_transptr"/>
</dbReference>
<sequence>MNGNIEINENLILPHMDAKDSKQVLYELSKRMKKYGYVKDTFYEAVLKREEDFPTGLKCGQYNFAIPHTESIHVNRSCIGIATLQQGVDFRRMDEPEDSVNVFLVVLLASAGGHEHIEILRHVIKIFQNEASIQQLVHTENKHEIVQVLQQCLVGGSDDE</sequence>
<dbReference type="RefSeq" id="WP_257531132.1">
    <property type="nucleotide sequence ID" value="NZ_JANKAS010000007.1"/>
</dbReference>
<keyword evidence="2" id="KW-0762">Sugar transport</keyword>